<reference evidence="4" key="1">
    <citation type="journal article" date="2021" name="PeerJ">
        <title>Extensive microbial diversity within the chicken gut microbiome revealed by metagenomics and culture.</title>
        <authorList>
            <person name="Gilroy R."/>
            <person name="Ravi A."/>
            <person name="Getino M."/>
            <person name="Pursley I."/>
            <person name="Horton D.L."/>
            <person name="Alikhan N.F."/>
            <person name="Baker D."/>
            <person name="Gharbi K."/>
            <person name="Hall N."/>
            <person name="Watson M."/>
            <person name="Adriaenssens E.M."/>
            <person name="Foster-Nyarko E."/>
            <person name="Jarju S."/>
            <person name="Secka A."/>
            <person name="Antonio M."/>
            <person name="Oren A."/>
            <person name="Chaudhuri R.R."/>
            <person name="La Ragione R."/>
            <person name="Hildebrand F."/>
            <person name="Pallen M.J."/>
        </authorList>
    </citation>
    <scope>NUCLEOTIDE SEQUENCE</scope>
    <source>
        <strain evidence="4">8470</strain>
    </source>
</reference>
<dbReference type="SUPFAM" id="SSF48230">
    <property type="entry name" value="Chondroitin AC/alginate lyase"/>
    <property type="match status" value="1"/>
</dbReference>
<dbReference type="Gene3D" id="1.50.10.100">
    <property type="entry name" value="Chondroitin AC/alginate lyase"/>
    <property type="match status" value="1"/>
</dbReference>
<dbReference type="InterPro" id="IPR008929">
    <property type="entry name" value="Chondroitin_lyas"/>
</dbReference>
<evidence type="ECO:0000313" key="4">
    <source>
        <dbReference type="EMBL" id="MBU3855452.1"/>
    </source>
</evidence>
<dbReference type="EMBL" id="JAHLFJ010000027">
    <property type="protein sequence ID" value="MBU3855452.1"/>
    <property type="molecule type" value="Genomic_DNA"/>
</dbReference>
<gene>
    <name evidence="4" type="ORF">H9928_02640</name>
</gene>
<dbReference type="GO" id="GO:0042597">
    <property type="term" value="C:periplasmic space"/>
    <property type="evidence" value="ECO:0007669"/>
    <property type="project" value="InterPro"/>
</dbReference>
<evidence type="ECO:0000313" key="5">
    <source>
        <dbReference type="Proteomes" id="UP000784286"/>
    </source>
</evidence>
<dbReference type="AlphaFoldDB" id="A0A948TL48"/>
<evidence type="ECO:0000256" key="2">
    <source>
        <dbReference type="ARBA" id="ARBA00023239"/>
    </source>
</evidence>
<comment type="caution">
    <text evidence="4">The sequence shown here is derived from an EMBL/GenBank/DDBJ whole genome shotgun (WGS) entry which is preliminary data.</text>
</comment>
<evidence type="ECO:0000259" key="3">
    <source>
        <dbReference type="Pfam" id="PF05426"/>
    </source>
</evidence>
<reference evidence="4" key="2">
    <citation type="submission" date="2021-04" db="EMBL/GenBank/DDBJ databases">
        <authorList>
            <person name="Gilroy R."/>
        </authorList>
    </citation>
    <scope>NUCLEOTIDE SEQUENCE</scope>
    <source>
        <strain evidence="4">8470</strain>
    </source>
</reference>
<sequence>MIKKMTFISGLALLLAVQTSCRENEFGTVDLTMPEDVYEPVEAQYTYNHPCAMYNQADFDRVKAMLDDGSAPQAVKAEFENLKQSSLTVLPYTAEPQEEIVRGDATGTAAGSENYRYAMEDAAAAYQMALLWKLTGDDRYAENAVEVLNAWADVCKEITSNDANHKLAAGAQGYTFANAAEILRTYEGWNGTDFNDFKTWMTNVFASQNRDFLDNHQGSDNCAEHYWSNWDLVNMASYLSIGILTENDEMVNYVVNYFYQGAGNGCIKQLIRGEHTDPLGTGEDIFQNQESGRDQGHAEMSVMVAANLCQIAYTLYQANPSVAQLDFFAADDNAIMKMGEYVALSNLRNGTDNRNSTGSWLVTATQMPFATYEYCINCSCRDKNHGATHTQMADDEGRGSIRPGWEILYNHYAKVANVGSGYTYAKQFADKLRPEGGVGEPGNRYGTNSGAFDQLGWGTLMLYRE</sequence>
<feature type="domain" description="Alginate lyase" evidence="3">
    <location>
        <begin position="111"/>
        <end position="267"/>
    </location>
</feature>
<name>A0A948TL48_9BACT</name>
<accession>A0A948TL48</accession>
<dbReference type="GO" id="GO:0016829">
    <property type="term" value="F:lyase activity"/>
    <property type="evidence" value="ECO:0007669"/>
    <property type="project" value="UniProtKB-KW"/>
</dbReference>
<keyword evidence="1" id="KW-0732">Signal</keyword>
<keyword evidence="2 4" id="KW-0456">Lyase</keyword>
<dbReference type="Proteomes" id="UP000784286">
    <property type="component" value="Unassembled WGS sequence"/>
</dbReference>
<proteinExistence type="predicted"/>
<dbReference type="Pfam" id="PF05426">
    <property type="entry name" value="Alginate_lyase"/>
    <property type="match status" value="1"/>
</dbReference>
<evidence type="ECO:0000256" key="1">
    <source>
        <dbReference type="ARBA" id="ARBA00022729"/>
    </source>
</evidence>
<dbReference type="InterPro" id="IPR008397">
    <property type="entry name" value="Alginate_lyase_dom"/>
</dbReference>
<protein>
    <submittedName>
        <fullName evidence="4">Alginate lyase family protein</fullName>
    </submittedName>
</protein>
<organism evidence="4 5">
    <name type="scientific">Candidatus Phocaeicola excrementipullorum</name>
    <dbReference type="NCBI Taxonomy" id="2838731"/>
    <lineage>
        <taxon>Bacteria</taxon>
        <taxon>Pseudomonadati</taxon>
        <taxon>Bacteroidota</taxon>
        <taxon>Bacteroidia</taxon>
        <taxon>Bacteroidales</taxon>
        <taxon>Bacteroidaceae</taxon>
        <taxon>Phocaeicola</taxon>
    </lineage>
</organism>